<protein>
    <recommendedName>
        <fullName evidence="3">Cytochrome oxidase</fullName>
    </recommendedName>
</protein>
<accession>A0A1T5I5F1</accession>
<name>A0A1T5I5F1_9GAMM</name>
<reference evidence="1 2" key="1">
    <citation type="submission" date="2017-02" db="EMBL/GenBank/DDBJ databases">
        <authorList>
            <person name="Peterson S.W."/>
        </authorList>
    </citation>
    <scope>NUCLEOTIDE SEQUENCE [LARGE SCALE GENOMIC DNA]</scope>
    <source>
        <strain evidence="2">type strain: NCCB 100098</strain>
    </source>
</reference>
<evidence type="ECO:0008006" key="3">
    <source>
        <dbReference type="Google" id="ProtNLM"/>
    </source>
</evidence>
<organism evidence="1 2">
    <name type="scientific">Photobacterium piscicola</name>
    <dbReference type="NCBI Taxonomy" id="1378299"/>
    <lineage>
        <taxon>Bacteria</taxon>
        <taxon>Pseudomonadati</taxon>
        <taxon>Pseudomonadota</taxon>
        <taxon>Gammaproteobacteria</taxon>
        <taxon>Vibrionales</taxon>
        <taxon>Vibrionaceae</taxon>
        <taxon>Photobacterium</taxon>
    </lineage>
</organism>
<sequence length="177" mass="19604">MKKYQLLLVIALVFALPIIIAKVILQQQWYQGGAMNRGQLLHPTMTITAFSKPQTWQLIYWLPSACDERCQGALFNLRQVPQAAGADNGRLQSVVLVADQQPSSHALLQGLEQHPVNAALRQQLAQLEYGLTSIYIADPHGNLLMAYPLVAGEVAILKQGKDVLRDLKRLLKVSKIG</sequence>
<gene>
    <name evidence="1" type="ORF">CZ809_03956</name>
</gene>
<dbReference type="RefSeq" id="WP_080159222.1">
    <property type="nucleotide sequence ID" value="NZ_FUZI01000016.1"/>
</dbReference>
<proteinExistence type="predicted"/>
<dbReference type="OrthoDB" id="9785445at2"/>
<dbReference type="Proteomes" id="UP000189966">
    <property type="component" value="Unassembled WGS sequence"/>
</dbReference>
<dbReference type="AlphaFoldDB" id="A0A1T5I5F1"/>
<evidence type="ECO:0000313" key="2">
    <source>
        <dbReference type="Proteomes" id="UP000189966"/>
    </source>
</evidence>
<evidence type="ECO:0000313" key="1">
    <source>
        <dbReference type="EMBL" id="SKC34344.1"/>
    </source>
</evidence>
<dbReference type="EMBL" id="FUZI01000016">
    <property type="protein sequence ID" value="SKC34344.1"/>
    <property type="molecule type" value="Genomic_DNA"/>
</dbReference>